<dbReference type="Pfam" id="PF00691">
    <property type="entry name" value="OmpA"/>
    <property type="match status" value="1"/>
</dbReference>
<dbReference type="AlphaFoldDB" id="A0A8J3G1Y8"/>
<keyword evidence="1" id="KW-0472">Membrane</keyword>
<keyword evidence="4" id="KW-1185">Reference proteome</keyword>
<accession>A0A8J3G1Y8</accession>
<dbReference type="InterPro" id="IPR036737">
    <property type="entry name" value="OmpA-like_sf"/>
</dbReference>
<evidence type="ECO:0000259" key="2">
    <source>
        <dbReference type="PROSITE" id="PS51123"/>
    </source>
</evidence>
<dbReference type="SUPFAM" id="SSF103088">
    <property type="entry name" value="OmpA-like"/>
    <property type="match status" value="1"/>
</dbReference>
<dbReference type="EMBL" id="BMZH01000004">
    <property type="protein sequence ID" value="GHA90509.1"/>
    <property type="molecule type" value="Genomic_DNA"/>
</dbReference>
<feature type="domain" description="OmpA-like" evidence="2">
    <location>
        <begin position="245"/>
        <end position="364"/>
    </location>
</feature>
<reference evidence="3" key="2">
    <citation type="submission" date="2020-09" db="EMBL/GenBank/DDBJ databases">
        <authorList>
            <person name="Sun Q."/>
            <person name="Kim S."/>
        </authorList>
    </citation>
    <scope>NUCLEOTIDE SEQUENCE</scope>
    <source>
        <strain evidence="3">KCTC 32513</strain>
    </source>
</reference>
<evidence type="ECO:0000256" key="1">
    <source>
        <dbReference type="PROSITE-ProRule" id="PRU00473"/>
    </source>
</evidence>
<dbReference type="PANTHER" id="PTHR30329">
    <property type="entry name" value="STATOR ELEMENT OF FLAGELLAR MOTOR COMPLEX"/>
    <property type="match status" value="1"/>
</dbReference>
<dbReference type="Gene3D" id="3.30.1330.60">
    <property type="entry name" value="OmpA-like domain"/>
    <property type="match status" value="1"/>
</dbReference>
<dbReference type="InterPro" id="IPR050330">
    <property type="entry name" value="Bact_OuterMem_StrucFunc"/>
</dbReference>
<dbReference type="Gene3D" id="3.40.1520.20">
    <property type="match status" value="1"/>
</dbReference>
<dbReference type="RefSeq" id="WP_189496421.1">
    <property type="nucleotide sequence ID" value="NZ_BMZH01000004.1"/>
</dbReference>
<dbReference type="PANTHER" id="PTHR30329:SF21">
    <property type="entry name" value="LIPOPROTEIN YIAD-RELATED"/>
    <property type="match status" value="1"/>
</dbReference>
<dbReference type="CDD" id="cd07185">
    <property type="entry name" value="OmpA_C-like"/>
    <property type="match status" value="1"/>
</dbReference>
<organism evidence="3 4">
    <name type="scientific">Algimonas arctica</name>
    <dbReference type="NCBI Taxonomy" id="1479486"/>
    <lineage>
        <taxon>Bacteria</taxon>
        <taxon>Pseudomonadati</taxon>
        <taxon>Pseudomonadota</taxon>
        <taxon>Alphaproteobacteria</taxon>
        <taxon>Maricaulales</taxon>
        <taxon>Robiginitomaculaceae</taxon>
        <taxon>Algimonas</taxon>
    </lineage>
</organism>
<dbReference type="InterPro" id="IPR006665">
    <property type="entry name" value="OmpA-like"/>
</dbReference>
<dbReference type="GO" id="GO:0016020">
    <property type="term" value="C:membrane"/>
    <property type="evidence" value="ECO:0007669"/>
    <property type="project" value="UniProtKB-UniRule"/>
</dbReference>
<protein>
    <recommendedName>
        <fullName evidence="2">OmpA-like domain-containing protein</fullName>
    </recommendedName>
</protein>
<name>A0A8J3G1Y8_9PROT</name>
<evidence type="ECO:0000313" key="3">
    <source>
        <dbReference type="EMBL" id="GHA90509.1"/>
    </source>
</evidence>
<proteinExistence type="predicted"/>
<sequence length="364" mass="39451">MGRWILGAIILMFVGLGYGLMTAETRMADMQSNIKTDLVTAGYDWADVEMSGNEARVSGTAPSLAEQQNAIQIATDAYCSACKDKHRWHTVEDATKVVELAALPTQSPYSFSARKTESGTVILNGYVPSEEIRGTILRNAVEIFGNDNVADDRLILASGAPDGRWTDVITLYMRNLAQLDSGRLLIEDFEGSLQGKSSSRDIQQALYGLMGDGTSEGYNFVGNVAVPQVPVQVFGQSGSQTICQGLLDDLRNGRKINFASSEAVIRGDRNFDLLAELASAANQCPNFRIAINGYTSSDGEAEMNQKLSEDRANAVLFYLSEQGGIELARLAARGLGSDNPIASNATPEGREQNRRIEFILSRAE</sequence>
<reference evidence="3" key="1">
    <citation type="journal article" date="2014" name="Int. J. Syst. Evol. Microbiol.">
        <title>Complete genome sequence of Corynebacterium casei LMG S-19264T (=DSM 44701T), isolated from a smear-ripened cheese.</title>
        <authorList>
            <consortium name="US DOE Joint Genome Institute (JGI-PGF)"/>
            <person name="Walter F."/>
            <person name="Albersmeier A."/>
            <person name="Kalinowski J."/>
            <person name="Ruckert C."/>
        </authorList>
    </citation>
    <scope>NUCLEOTIDE SEQUENCE</scope>
    <source>
        <strain evidence="3">KCTC 32513</strain>
    </source>
</reference>
<evidence type="ECO:0000313" key="4">
    <source>
        <dbReference type="Proteomes" id="UP000634004"/>
    </source>
</evidence>
<gene>
    <name evidence="3" type="ORF">GCM10009069_11810</name>
</gene>
<dbReference type="PROSITE" id="PS51123">
    <property type="entry name" value="OMPA_2"/>
    <property type="match status" value="1"/>
</dbReference>
<dbReference type="Proteomes" id="UP000634004">
    <property type="component" value="Unassembled WGS sequence"/>
</dbReference>
<comment type="caution">
    <text evidence="3">The sequence shown here is derived from an EMBL/GenBank/DDBJ whole genome shotgun (WGS) entry which is preliminary data.</text>
</comment>